<dbReference type="STRING" id="1353537.TP2_16200"/>
<dbReference type="AlphaFoldDB" id="A0A074JF46"/>
<evidence type="ECO:0000256" key="4">
    <source>
        <dbReference type="ARBA" id="ARBA00022833"/>
    </source>
</evidence>
<dbReference type="PANTHER" id="PTHR38344">
    <property type="entry name" value="UPF0753 PROTEIN AQ_863"/>
    <property type="match status" value="1"/>
</dbReference>
<evidence type="ECO:0000313" key="8">
    <source>
        <dbReference type="Proteomes" id="UP000027432"/>
    </source>
</evidence>
<comment type="similarity">
    <text evidence="6">Belongs to the inorganic carbon transporter (TC 9.A.2) DabA family.</text>
</comment>
<sequence length="788" mass="83572">MSFHSYQFPGTTLQLFAAAEDALAQIPPAFSLEATVAVNPYLGQAGESRLRAASRLARVAGARITAPREVIAAWLEAGRVTEQDIAAAALKAGLDPDQVQKALHAPSPAYCPDPTLADLAARETGQDWPALIADRVGLWAGGHFDKGQALWPAPGGSAFKAWRAFALRDLTPGLHGLRGFCAFVASLPTDPRAAFAELCGKLGLSAEAAPLYLHRLAMSLGGWAQYVRGLGWVDGLKGERNALGFEMLVIRLAWEVALLDCFADQLATPWTQALKAHAAPLEPSHDLRIDLALQEAADQAEERALAEKLATSGGRAGAPKPDIQAIFCIDVRSEPFRRALEAADPGVQTRGFAGFFGLPIAHLGLASDQREARAPVLLEAALNSQVAVSGKADQAERITRRATRAWGRFKLAAVSSFAFVEAAGPLYLGKLFRSAMAQDYAPSPEPVPALDLPSDKRIALAGRVLRAMSLTSGFAPVVLIAGHGAHVTNAPHASALQCGACGGHAGDVNARLLAELLNDPVVRKGLSRSGIAIPPETRFLAGLHDTVSDALHLFDEGLGAVPKAHLVRLRAALSKAGEIARTARAQALPRAGSEADLSRRGKDWSELRPEWGLAGCRAFIVAPRARSLGCDLGGRAFLHDYHWRQDDDFATLELILTAPAVVTSWIALQYHGSATAPEVFGAGNKLLHNVVGGIGVFEGNGGDLRVGLPTQSLHDGEQLHHDPLRLSIVVAAPTEAISGVLERHPQLKALFDNGWLSLQAMDDAGRISARYDGGVWIEPGQAPQIRAA</sequence>
<evidence type="ECO:0000256" key="5">
    <source>
        <dbReference type="ARBA" id="ARBA00023136"/>
    </source>
</evidence>
<dbReference type="GO" id="GO:0005886">
    <property type="term" value="C:plasma membrane"/>
    <property type="evidence" value="ECO:0007669"/>
    <property type="project" value="UniProtKB-SubCell"/>
</dbReference>
<comment type="subunit">
    <text evidence="6">Forms a complex with DabB.</text>
</comment>
<name>A0A074JF46_9RHOB</name>
<feature type="binding site" evidence="6">
    <location>
        <position position="328"/>
    </location>
    <ligand>
        <name>Zn(2+)</name>
        <dbReference type="ChEBI" id="CHEBI:29105"/>
    </ligand>
</feature>
<accession>A0A074JF46</accession>
<protein>
    <recommendedName>
        <fullName evidence="6">Probable inorganic carbon transporter subunit DabA</fullName>
    </recommendedName>
</protein>
<keyword evidence="4 6" id="KW-0862">Zinc</keyword>
<evidence type="ECO:0000313" key="7">
    <source>
        <dbReference type="EMBL" id="KEO55119.1"/>
    </source>
</evidence>
<dbReference type="Proteomes" id="UP000027432">
    <property type="component" value="Unassembled WGS sequence"/>
</dbReference>
<keyword evidence="2 6" id="KW-1003">Cell membrane</keyword>
<dbReference type="InterPro" id="IPR018752">
    <property type="entry name" value="DabA"/>
</dbReference>
<dbReference type="HAMAP" id="MF_01871">
    <property type="entry name" value="DabA"/>
    <property type="match status" value="1"/>
</dbReference>
<feature type="binding site" evidence="6">
    <location>
        <position position="483"/>
    </location>
    <ligand>
        <name>Zn(2+)</name>
        <dbReference type="ChEBI" id="CHEBI:29105"/>
    </ligand>
</feature>
<feature type="binding site" evidence="6">
    <location>
        <position position="498"/>
    </location>
    <ligand>
        <name>Zn(2+)</name>
        <dbReference type="ChEBI" id="CHEBI:29105"/>
    </ligand>
</feature>
<dbReference type="RefSeq" id="WP_038074032.1">
    <property type="nucleotide sequence ID" value="NZ_AUND01000004.1"/>
</dbReference>
<reference evidence="7 8" key="1">
    <citation type="submission" date="2013-07" db="EMBL/GenBank/DDBJ databases">
        <title>Thioclava pacifica DSM 10166 Genome Sequencing.</title>
        <authorList>
            <person name="Lai Q."/>
            <person name="Shao Z."/>
        </authorList>
    </citation>
    <scope>NUCLEOTIDE SEQUENCE [LARGE SCALE GENOMIC DNA]</scope>
    <source>
        <strain evidence="7 8">DSM 10166</strain>
    </source>
</reference>
<feature type="binding site" evidence="6">
    <location>
        <position position="330"/>
    </location>
    <ligand>
        <name>Zn(2+)</name>
        <dbReference type="ChEBI" id="CHEBI:29105"/>
    </ligand>
</feature>
<evidence type="ECO:0000256" key="6">
    <source>
        <dbReference type="HAMAP-Rule" id="MF_01871"/>
    </source>
</evidence>
<keyword evidence="8" id="KW-1185">Reference proteome</keyword>
<keyword evidence="5 6" id="KW-0472">Membrane</keyword>
<comment type="caution">
    <text evidence="7">The sequence shown here is derived from an EMBL/GenBank/DDBJ whole genome shotgun (WGS) entry which is preliminary data.</text>
</comment>
<dbReference type="PANTHER" id="PTHR38344:SF1">
    <property type="entry name" value="INORGANIC CARBON TRANSPORTER SUBUNIT DABA-RELATED"/>
    <property type="match status" value="1"/>
</dbReference>
<dbReference type="EMBL" id="AUND01000004">
    <property type="protein sequence ID" value="KEO55119.1"/>
    <property type="molecule type" value="Genomic_DNA"/>
</dbReference>
<keyword evidence="1 6" id="KW-0813">Transport</keyword>
<dbReference type="GO" id="GO:0008270">
    <property type="term" value="F:zinc ion binding"/>
    <property type="evidence" value="ECO:0007669"/>
    <property type="project" value="UniProtKB-UniRule"/>
</dbReference>
<keyword evidence="3 6" id="KW-0479">Metal-binding</keyword>
<comment type="cofactor">
    <cofactor evidence="6">
        <name>Zn(2+)</name>
        <dbReference type="ChEBI" id="CHEBI:29105"/>
    </cofactor>
</comment>
<dbReference type="eggNOG" id="COG3002">
    <property type="taxonomic scope" value="Bacteria"/>
</dbReference>
<gene>
    <name evidence="6" type="primary">dabA</name>
    <name evidence="7" type="ORF">TP2_16200</name>
</gene>
<comment type="subcellular location">
    <subcellularLocation>
        <location evidence="6">Cell membrane</location>
        <topology evidence="6">Peripheral membrane protein</topology>
    </subcellularLocation>
</comment>
<evidence type="ECO:0000256" key="1">
    <source>
        <dbReference type="ARBA" id="ARBA00022448"/>
    </source>
</evidence>
<comment type="function">
    <text evidence="6">Part of an energy-coupled inorganic carbon pump.</text>
</comment>
<proteinExistence type="inferred from homology"/>
<dbReference type="Pfam" id="PF10070">
    <property type="entry name" value="DabA"/>
    <property type="match status" value="1"/>
</dbReference>
<evidence type="ECO:0000256" key="2">
    <source>
        <dbReference type="ARBA" id="ARBA00022475"/>
    </source>
</evidence>
<dbReference type="OrthoDB" id="9805101at2"/>
<evidence type="ECO:0000256" key="3">
    <source>
        <dbReference type="ARBA" id="ARBA00022723"/>
    </source>
</evidence>
<organism evidence="7 8">
    <name type="scientific">Thioclava pacifica DSM 10166</name>
    <dbReference type="NCBI Taxonomy" id="1353537"/>
    <lineage>
        <taxon>Bacteria</taxon>
        <taxon>Pseudomonadati</taxon>
        <taxon>Pseudomonadota</taxon>
        <taxon>Alphaproteobacteria</taxon>
        <taxon>Rhodobacterales</taxon>
        <taxon>Paracoccaceae</taxon>
        <taxon>Thioclava</taxon>
    </lineage>
</organism>